<feature type="transmembrane region" description="Helical" evidence="10">
    <location>
        <begin position="65"/>
        <end position="88"/>
    </location>
</feature>
<dbReference type="GO" id="GO:0008381">
    <property type="term" value="F:mechanosensitive monoatomic ion channel activity"/>
    <property type="evidence" value="ECO:0007669"/>
    <property type="project" value="UniProtKB-UniRule"/>
</dbReference>
<dbReference type="Pfam" id="PF01741">
    <property type="entry name" value="MscL"/>
    <property type="match status" value="1"/>
</dbReference>
<name>A0A410X5A4_9BACL</name>
<evidence type="ECO:0000313" key="12">
    <source>
        <dbReference type="EMBL" id="QAV21801.1"/>
    </source>
</evidence>
<evidence type="ECO:0000313" key="14">
    <source>
        <dbReference type="Proteomes" id="UP001527202"/>
    </source>
</evidence>
<dbReference type="InterPro" id="IPR036019">
    <property type="entry name" value="MscL_channel"/>
</dbReference>
<evidence type="ECO:0000256" key="3">
    <source>
        <dbReference type="ARBA" id="ARBA00022448"/>
    </source>
</evidence>
<comment type="function">
    <text evidence="10">Channel that opens in response to stretch forces in the membrane lipid bilayer. May participate in the regulation of osmotic pressure changes within the cell.</text>
</comment>
<evidence type="ECO:0000313" key="13">
    <source>
        <dbReference type="Proteomes" id="UP000288943"/>
    </source>
</evidence>
<dbReference type="EMBL" id="JAMDMJ010000042">
    <property type="protein sequence ID" value="MCY9599386.1"/>
    <property type="molecule type" value="Genomic_DNA"/>
</dbReference>
<evidence type="ECO:0000313" key="11">
    <source>
        <dbReference type="EMBL" id="MCY9599386.1"/>
    </source>
</evidence>
<evidence type="ECO:0000256" key="6">
    <source>
        <dbReference type="ARBA" id="ARBA00022989"/>
    </source>
</evidence>
<organism evidence="12 13">
    <name type="scientific">Paenibacillus chitinolyticus</name>
    <dbReference type="NCBI Taxonomy" id="79263"/>
    <lineage>
        <taxon>Bacteria</taxon>
        <taxon>Bacillati</taxon>
        <taxon>Bacillota</taxon>
        <taxon>Bacilli</taxon>
        <taxon>Bacillales</taxon>
        <taxon>Paenibacillaceae</taxon>
        <taxon>Paenibacillus</taxon>
    </lineage>
</organism>
<dbReference type="GeneID" id="95378151"/>
<dbReference type="PRINTS" id="PR01264">
    <property type="entry name" value="MECHCHANNEL"/>
</dbReference>
<dbReference type="Proteomes" id="UP000288943">
    <property type="component" value="Chromosome"/>
</dbReference>
<protein>
    <recommendedName>
        <fullName evidence="10">Large-conductance mechanosensitive channel</fullName>
    </recommendedName>
</protein>
<keyword evidence="3 10" id="KW-0813">Transport</keyword>
<dbReference type="GO" id="GO:0005886">
    <property type="term" value="C:plasma membrane"/>
    <property type="evidence" value="ECO:0007669"/>
    <property type="project" value="UniProtKB-SubCell"/>
</dbReference>
<dbReference type="PANTHER" id="PTHR30266:SF2">
    <property type="entry name" value="LARGE-CONDUCTANCE MECHANOSENSITIVE CHANNEL"/>
    <property type="match status" value="1"/>
</dbReference>
<feature type="transmembrane region" description="Helical" evidence="10">
    <location>
        <begin position="12"/>
        <end position="31"/>
    </location>
</feature>
<dbReference type="KEGG" id="pchi:PC41400_25505"/>
<dbReference type="PANTHER" id="PTHR30266">
    <property type="entry name" value="MECHANOSENSITIVE CHANNEL MSCL"/>
    <property type="match status" value="1"/>
</dbReference>
<evidence type="ECO:0000256" key="8">
    <source>
        <dbReference type="ARBA" id="ARBA00023136"/>
    </source>
</evidence>
<keyword evidence="14" id="KW-1185">Reference proteome</keyword>
<evidence type="ECO:0000256" key="9">
    <source>
        <dbReference type="ARBA" id="ARBA00023303"/>
    </source>
</evidence>
<reference evidence="12 13" key="1">
    <citation type="submission" date="2018-01" db="EMBL/GenBank/DDBJ databases">
        <title>The whole genome sequencing and assembly of Paenibacillus chitinolyticus KCCM 41400 strain.</title>
        <authorList>
            <person name="Kim J.-Y."/>
            <person name="Park M.-K."/>
            <person name="Lee Y.-J."/>
            <person name="Yi H."/>
            <person name="Bahn Y.-S."/>
            <person name="Kim J.F."/>
            <person name="Lee D.-W."/>
        </authorList>
    </citation>
    <scope>NUCLEOTIDE SEQUENCE [LARGE SCALE GENOMIC DNA]</scope>
    <source>
        <strain evidence="12 13">KCCM 41400</strain>
    </source>
</reference>
<dbReference type="OrthoDB" id="9810350at2"/>
<dbReference type="AlphaFoldDB" id="A0A410X5A4"/>
<dbReference type="SUPFAM" id="SSF81330">
    <property type="entry name" value="Gated mechanosensitive channel"/>
    <property type="match status" value="1"/>
</dbReference>
<comment type="similarity">
    <text evidence="2 10">Belongs to the MscL family.</text>
</comment>
<dbReference type="Proteomes" id="UP001527202">
    <property type="component" value="Unassembled WGS sequence"/>
</dbReference>
<gene>
    <name evidence="10 11" type="primary">mscL</name>
    <name evidence="11" type="ORF">M5X16_26950</name>
    <name evidence="12" type="ORF">PC41400_25505</name>
</gene>
<dbReference type="NCBIfam" id="NF001843">
    <property type="entry name" value="PRK00567.1-4"/>
    <property type="match status" value="1"/>
</dbReference>
<dbReference type="NCBIfam" id="TIGR00220">
    <property type="entry name" value="mscL"/>
    <property type="match status" value="1"/>
</dbReference>
<sequence>MIGEFKKFIMRGNVVDLAVGVIIGAAFNKIVTSLVNDILMPPIGLLLGKMDFKNLKLPLSGGVTINYGAFINNIIDFLIVSAVIFLMIRQMNKLRRKEEPQEEVKSEPTKECPYCISEIAAKATRCPRCTSVLEPEALPQS</sequence>
<proteinExistence type="inferred from homology"/>
<dbReference type="InterPro" id="IPR001185">
    <property type="entry name" value="MS_channel"/>
</dbReference>
<comment type="subunit">
    <text evidence="10">Homopentamer.</text>
</comment>
<keyword evidence="5 10" id="KW-0812">Transmembrane</keyword>
<dbReference type="Gene3D" id="1.10.1200.120">
    <property type="entry name" value="Large-conductance mechanosensitive channel, MscL, domain 1"/>
    <property type="match status" value="1"/>
</dbReference>
<dbReference type="EMBL" id="CP026520">
    <property type="protein sequence ID" value="QAV21801.1"/>
    <property type="molecule type" value="Genomic_DNA"/>
</dbReference>
<dbReference type="PROSITE" id="PS01327">
    <property type="entry name" value="MSCL"/>
    <property type="match status" value="1"/>
</dbReference>
<evidence type="ECO:0000256" key="1">
    <source>
        <dbReference type="ARBA" id="ARBA00004651"/>
    </source>
</evidence>
<dbReference type="RefSeq" id="WP_129112578.1">
    <property type="nucleotide sequence ID" value="NZ_BQWH01000032.1"/>
</dbReference>
<evidence type="ECO:0000256" key="10">
    <source>
        <dbReference type="HAMAP-Rule" id="MF_00115"/>
    </source>
</evidence>
<evidence type="ECO:0000256" key="5">
    <source>
        <dbReference type="ARBA" id="ARBA00022692"/>
    </source>
</evidence>
<dbReference type="InterPro" id="IPR037673">
    <property type="entry name" value="MSC/AndL"/>
</dbReference>
<keyword evidence="7 10" id="KW-0406">Ion transport</keyword>
<dbReference type="InterPro" id="IPR019823">
    <property type="entry name" value="Mechanosensitive_channel_CS"/>
</dbReference>
<dbReference type="HAMAP" id="MF_00115">
    <property type="entry name" value="MscL"/>
    <property type="match status" value="1"/>
</dbReference>
<evidence type="ECO:0000256" key="7">
    <source>
        <dbReference type="ARBA" id="ARBA00023065"/>
    </source>
</evidence>
<keyword evidence="9 10" id="KW-0407">Ion channel</keyword>
<accession>A0A410X5A4</accession>
<keyword evidence="4 10" id="KW-1003">Cell membrane</keyword>
<keyword evidence="8 10" id="KW-0472">Membrane</keyword>
<evidence type="ECO:0000256" key="4">
    <source>
        <dbReference type="ARBA" id="ARBA00022475"/>
    </source>
</evidence>
<reference evidence="11 14" key="2">
    <citation type="submission" date="2022-05" db="EMBL/GenBank/DDBJ databases">
        <title>Genome Sequencing of Bee-Associated Microbes.</title>
        <authorList>
            <person name="Dunlap C."/>
        </authorList>
    </citation>
    <scope>NUCLEOTIDE SEQUENCE [LARGE SCALE GENOMIC DNA]</scope>
    <source>
        <strain evidence="11 14">NRRL B-23120</strain>
    </source>
</reference>
<keyword evidence="6 10" id="KW-1133">Transmembrane helix</keyword>
<evidence type="ECO:0000256" key="2">
    <source>
        <dbReference type="ARBA" id="ARBA00007254"/>
    </source>
</evidence>
<comment type="subcellular location">
    <subcellularLocation>
        <location evidence="1 10">Cell membrane</location>
        <topology evidence="1 10">Multi-pass membrane protein</topology>
    </subcellularLocation>
</comment>